<sequence length="142" mass="15058">MMFLIEVEMNASGNAVVNLPLITLQAFDEVIWFSQPRNGRPFQVVLEKISDPDAPGIRGLLEGTVKQSQVGGTAKRQVAAALKSLPVQAVRFQGDSSEHGGAKLGYRILPTGSKPTPDAPYTGVIAMELLAGTSGGVQEPTR</sequence>
<dbReference type="Proteomes" id="UP001566331">
    <property type="component" value="Unassembled WGS sequence"/>
</dbReference>
<proteinExistence type="predicted"/>
<keyword evidence="2" id="KW-1185">Reference proteome</keyword>
<protein>
    <submittedName>
        <fullName evidence="1">Uncharacterized protein</fullName>
    </submittedName>
</protein>
<organism evidence="1 2">
    <name type="scientific">Luteimonas salinilitoris</name>
    <dbReference type="NCBI Taxonomy" id="3237697"/>
    <lineage>
        <taxon>Bacteria</taxon>
        <taxon>Pseudomonadati</taxon>
        <taxon>Pseudomonadota</taxon>
        <taxon>Gammaproteobacteria</taxon>
        <taxon>Lysobacterales</taxon>
        <taxon>Lysobacteraceae</taxon>
        <taxon>Luteimonas</taxon>
    </lineage>
</organism>
<evidence type="ECO:0000313" key="2">
    <source>
        <dbReference type="Proteomes" id="UP001566331"/>
    </source>
</evidence>
<name>A0ABV4HV67_9GAMM</name>
<dbReference type="RefSeq" id="WP_370564818.1">
    <property type="nucleotide sequence ID" value="NZ_JBFWIB010000010.1"/>
</dbReference>
<comment type="caution">
    <text evidence="1">The sequence shown here is derived from an EMBL/GenBank/DDBJ whole genome shotgun (WGS) entry which is preliminary data.</text>
</comment>
<accession>A0ABV4HV67</accession>
<evidence type="ECO:0000313" key="1">
    <source>
        <dbReference type="EMBL" id="MEZ0476028.1"/>
    </source>
</evidence>
<reference evidence="1 2" key="1">
    <citation type="submission" date="2024-07" db="EMBL/GenBank/DDBJ databases">
        <title>Luteimonas salilacus sp. nov., isolated from the shore soil of Salt Lake in Tibet of China.</title>
        <authorList>
            <person name="Zhang X."/>
            <person name="Li A."/>
        </authorList>
    </citation>
    <scope>NUCLEOTIDE SEQUENCE [LARGE SCALE GENOMIC DNA]</scope>
    <source>
        <strain evidence="1 2">B3-2-R+30</strain>
    </source>
</reference>
<gene>
    <name evidence="1" type="ORF">AB6713_15620</name>
</gene>
<dbReference type="EMBL" id="JBFWIC010000025">
    <property type="protein sequence ID" value="MEZ0476028.1"/>
    <property type="molecule type" value="Genomic_DNA"/>
</dbReference>